<dbReference type="InterPro" id="IPR010264">
    <property type="entry name" value="Self-incomp_S1"/>
</dbReference>
<evidence type="ECO:0000313" key="8">
    <source>
        <dbReference type="Proteomes" id="UP001189624"/>
    </source>
</evidence>
<evidence type="ECO:0000256" key="1">
    <source>
        <dbReference type="ARBA" id="ARBA00004613"/>
    </source>
</evidence>
<reference evidence="7" key="1">
    <citation type="submission" date="2023-10" db="EMBL/GenBank/DDBJ databases">
        <authorList>
            <person name="Domelevo Entfellner J.-B."/>
        </authorList>
    </citation>
    <scope>NUCLEOTIDE SEQUENCE</scope>
</reference>
<evidence type="ECO:0000313" key="7">
    <source>
        <dbReference type="EMBL" id="CAJ1949820.1"/>
    </source>
</evidence>
<evidence type="ECO:0000256" key="6">
    <source>
        <dbReference type="RuleBase" id="RU367044"/>
    </source>
</evidence>
<organism evidence="7 8">
    <name type="scientific">Sphenostylis stenocarpa</name>
    <dbReference type="NCBI Taxonomy" id="92480"/>
    <lineage>
        <taxon>Eukaryota</taxon>
        <taxon>Viridiplantae</taxon>
        <taxon>Streptophyta</taxon>
        <taxon>Embryophyta</taxon>
        <taxon>Tracheophyta</taxon>
        <taxon>Spermatophyta</taxon>
        <taxon>Magnoliopsida</taxon>
        <taxon>eudicotyledons</taxon>
        <taxon>Gunneridae</taxon>
        <taxon>Pentapetalae</taxon>
        <taxon>rosids</taxon>
        <taxon>fabids</taxon>
        <taxon>Fabales</taxon>
        <taxon>Fabaceae</taxon>
        <taxon>Papilionoideae</taxon>
        <taxon>50 kb inversion clade</taxon>
        <taxon>NPAAA clade</taxon>
        <taxon>indigoferoid/millettioid clade</taxon>
        <taxon>Phaseoleae</taxon>
        <taxon>Sphenostylis</taxon>
    </lineage>
</organism>
<protein>
    <recommendedName>
        <fullName evidence="6">S-protein homolog</fullName>
    </recommendedName>
</protein>
<evidence type="ECO:0000256" key="4">
    <source>
        <dbReference type="ARBA" id="ARBA00022525"/>
    </source>
</evidence>
<keyword evidence="8" id="KW-1185">Reference proteome</keyword>
<name>A0AA86VMU9_9FABA</name>
<proteinExistence type="inferred from homology"/>
<keyword evidence="5" id="KW-0732">Signal</keyword>
<evidence type="ECO:0000256" key="2">
    <source>
        <dbReference type="ARBA" id="ARBA00005581"/>
    </source>
</evidence>
<dbReference type="AlphaFoldDB" id="A0AA86VMU9"/>
<dbReference type="EMBL" id="OY731401">
    <property type="protein sequence ID" value="CAJ1949820.1"/>
    <property type="molecule type" value="Genomic_DNA"/>
</dbReference>
<dbReference type="Gramene" id="rna-AYBTSS11_LOCUS13916">
    <property type="protein sequence ID" value="CAJ1949820.1"/>
    <property type="gene ID" value="gene-AYBTSS11_LOCUS13916"/>
</dbReference>
<dbReference type="Proteomes" id="UP001189624">
    <property type="component" value="Chromosome 4"/>
</dbReference>
<accession>A0AA86VMU9</accession>
<evidence type="ECO:0000256" key="5">
    <source>
        <dbReference type="ARBA" id="ARBA00022729"/>
    </source>
</evidence>
<keyword evidence="3 6" id="KW-0713">Self-incompatibility</keyword>
<comment type="similarity">
    <text evidence="2 6">Belongs to the plant self-incompatibility (S1) protein family.</text>
</comment>
<dbReference type="PANTHER" id="PTHR31232:SF156">
    <property type="entry name" value="PLANT SELF-INCOMPATIBILITY PROTEIN S1 FAMILY-RELATED"/>
    <property type="match status" value="1"/>
</dbReference>
<dbReference type="Pfam" id="PF05938">
    <property type="entry name" value="Self-incomp_S1"/>
    <property type="match status" value="1"/>
</dbReference>
<evidence type="ECO:0000256" key="3">
    <source>
        <dbReference type="ARBA" id="ARBA00022471"/>
    </source>
</evidence>
<dbReference type="GO" id="GO:0005576">
    <property type="term" value="C:extracellular region"/>
    <property type="evidence" value="ECO:0007669"/>
    <property type="project" value="UniProtKB-SubCell"/>
</dbReference>
<gene>
    <name evidence="7" type="ORF">AYBTSS11_LOCUS13916</name>
</gene>
<dbReference type="PANTHER" id="PTHR31232">
    <property type="match status" value="1"/>
</dbReference>
<sequence>MLLMMVNTVQSETQGNGLFGDMKHVRMINDMKEGVLVRLHCRSKNDDLGERVLAFRQHWEWKFNDNVISSTLFWCNMHANNVVRSFRVYFCDDDYLRCNTQCYRSLRMDGAYYYHQIRNVWQKQLSWIVDA</sequence>
<keyword evidence="4 6" id="KW-0964">Secreted</keyword>
<dbReference type="GO" id="GO:0060320">
    <property type="term" value="P:rejection of self pollen"/>
    <property type="evidence" value="ECO:0007669"/>
    <property type="project" value="UniProtKB-KW"/>
</dbReference>
<comment type="subcellular location">
    <subcellularLocation>
        <location evidence="1 6">Secreted</location>
    </subcellularLocation>
</comment>